<name>A0A068UGY7_COFCA</name>
<dbReference type="InParanoid" id="A0A068UGY7"/>
<sequence>METEEMKLQVISHFSHRHPLELVEVEEEDDDQVNICSGCEVQILGSAYNCTKPSCDFILHHSCIDLPRKVKHNSHPKHPLILHFFPPYGDGEFTCNACGNPGHGFTYHCMSCKYDLHVECASLPEVEYHEDHEHPFVLSYSFRLQNKAEGKGKGKGKAVAEEAELKDFECYVCHGPVEKGCWAYSCSSCYYCAHLECVN</sequence>
<dbReference type="AlphaFoldDB" id="A0A068UGY7"/>
<dbReference type="PANTHER" id="PTHR46288:SF27">
    <property type="entry name" value="CYSTEINE_HISTIDINE-RICH C1 DOMAIN FAMILY PROTEIN"/>
    <property type="match status" value="1"/>
</dbReference>
<organism evidence="3 4">
    <name type="scientific">Coffea canephora</name>
    <name type="common">Robusta coffee</name>
    <dbReference type="NCBI Taxonomy" id="49390"/>
    <lineage>
        <taxon>Eukaryota</taxon>
        <taxon>Viridiplantae</taxon>
        <taxon>Streptophyta</taxon>
        <taxon>Embryophyta</taxon>
        <taxon>Tracheophyta</taxon>
        <taxon>Spermatophyta</taxon>
        <taxon>Magnoliopsida</taxon>
        <taxon>eudicotyledons</taxon>
        <taxon>Gunneridae</taxon>
        <taxon>Pentapetalae</taxon>
        <taxon>asterids</taxon>
        <taxon>lamiids</taxon>
        <taxon>Gentianales</taxon>
        <taxon>Rubiaceae</taxon>
        <taxon>Ixoroideae</taxon>
        <taxon>Gardenieae complex</taxon>
        <taxon>Bertiereae - Coffeeae clade</taxon>
        <taxon>Coffeeae</taxon>
        <taxon>Coffea</taxon>
    </lineage>
</organism>
<dbReference type="FunCoup" id="A0A068UGY7">
    <property type="interactions" value="170"/>
</dbReference>
<evidence type="ECO:0000313" key="3">
    <source>
        <dbReference type="EMBL" id="CDP07681.1"/>
    </source>
</evidence>
<evidence type="ECO:0000259" key="2">
    <source>
        <dbReference type="Pfam" id="PF03107"/>
    </source>
</evidence>
<keyword evidence="4" id="KW-1185">Reference proteome</keyword>
<dbReference type="EMBL" id="HG739111">
    <property type="protein sequence ID" value="CDP07681.1"/>
    <property type="molecule type" value="Genomic_DNA"/>
</dbReference>
<dbReference type="InterPro" id="IPR004146">
    <property type="entry name" value="DC1"/>
</dbReference>
<keyword evidence="1" id="KW-0677">Repeat</keyword>
<dbReference type="OMA" id="SAYKCTK"/>
<gene>
    <name evidence="3" type="ORF">GSCOC_T00025014001</name>
</gene>
<accession>A0A068UGY7</accession>
<evidence type="ECO:0000313" key="4">
    <source>
        <dbReference type="Proteomes" id="UP000295252"/>
    </source>
</evidence>
<dbReference type="PhylomeDB" id="A0A068UGY7"/>
<dbReference type="PANTHER" id="PTHR46288">
    <property type="entry name" value="PHORBOL-ESTER/DAG-TYPE DOMAIN-CONTAINING PROTEIN"/>
    <property type="match status" value="1"/>
</dbReference>
<protein>
    <recommendedName>
        <fullName evidence="2">DC1 domain-containing protein</fullName>
    </recommendedName>
</protein>
<dbReference type="Proteomes" id="UP000295252">
    <property type="component" value="Chromosome IV"/>
</dbReference>
<dbReference type="SUPFAM" id="SSF57889">
    <property type="entry name" value="Cysteine-rich domain"/>
    <property type="match status" value="1"/>
</dbReference>
<reference evidence="4" key="1">
    <citation type="journal article" date="2014" name="Science">
        <title>The coffee genome provides insight into the convergent evolution of caffeine biosynthesis.</title>
        <authorList>
            <person name="Denoeud F."/>
            <person name="Carretero-Paulet L."/>
            <person name="Dereeper A."/>
            <person name="Droc G."/>
            <person name="Guyot R."/>
            <person name="Pietrella M."/>
            <person name="Zheng C."/>
            <person name="Alberti A."/>
            <person name="Anthony F."/>
            <person name="Aprea G."/>
            <person name="Aury J.M."/>
            <person name="Bento P."/>
            <person name="Bernard M."/>
            <person name="Bocs S."/>
            <person name="Campa C."/>
            <person name="Cenci A."/>
            <person name="Combes M.C."/>
            <person name="Crouzillat D."/>
            <person name="Da Silva C."/>
            <person name="Daddiego L."/>
            <person name="De Bellis F."/>
            <person name="Dussert S."/>
            <person name="Garsmeur O."/>
            <person name="Gayraud T."/>
            <person name="Guignon V."/>
            <person name="Jahn K."/>
            <person name="Jamilloux V."/>
            <person name="Joet T."/>
            <person name="Labadie K."/>
            <person name="Lan T."/>
            <person name="Leclercq J."/>
            <person name="Lepelley M."/>
            <person name="Leroy T."/>
            <person name="Li L.T."/>
            <person name="Librado P."/>
            <person name="Lopez L."/>
            <person name="Munoz A."/>
            <person name="Noel B."/>
            <person name="Pallavicini A."/>
            <person name="Perrotta G."/>
            <person name="Poncet V."/>
            <person name="Pot D."/>
            <person name="Priyono X."/>
            <person name="Rigoreau M."/>
            <person name="Rouard M."/>
            <person name="Rozas J."/>
            <person name="Tranchant-Dubreuil C."/>
            <person name="VanBuren R."/>
            <person name="Zhang Q."/>
            <person name="Andrade A.C."/>
            <person name="Argout X."/>
            <person name="Bertrand B."/>
            <person name="de Kochko A."/>
            <person name="Graziosi G."/>
            <person name="Henry R.J."/>
            <person name="Jayarama X."/>
            <person name="Ming R."/>
            <person name="Nagai C."/>
            <person name="Rounsley S."/>
            <person name="Sankoff D."/>
            <person name="Giuliano G."/>
            <person name="Albert V.A."/>
            <person name="Wincker P."/>
            <person name="Lashermes P."/>
        </authorList>
    </citation>
    <scope>NUCLEOTIDE SEQUENCE [LARGE SCALE GENOMIC DNA]</scope>
    <source>
        <strain evidence="4">cv. DH200-94</strain>
    </source>
</reference>
<dbReference type="Pfam" id="PF03107">
    <property type="entry name" value="C1_2"/>
    <property type="match status" value="2"/>
</dbReference>
<feature type="domain" description="DC1" evidence="2">
    <location>
        <begin position="73"/>
        <end position="121"/>
    </location>
</feature>
<dbReference type="OrthoDB" id="1884766at2759"/>
<proteinExistence type="predicted"/>
<feature type="domain" description="DC1" evidence="2">
    <location>
        <begin position="14"/>
        <end position="64"/>
    </location>
</feature>
<dbReference type="InterPro" id="IPR046349">
    <property type="entry name" value="C1-like_sf"/>
</dbReference>
<evidence type="ECO:0000256" key="1">
    <source>
        <dbReference type="ARBA" id="ARBA00022737"/>
    </source>
</evidence>
<dbReference type="Gramene" id="CDP07681">
    <property type="protein sequence ID" value="CDP07681"/>
    <property type="gene ID" value="GSCOC_T00025014001"/>
</dbReference>